<dbReference type="InterPro" id="IPR008218">
    <property type="entry name" value="ATPase_V1-cplx_f_g_su"/>
</dbReference>
<evidence type="ECO:0000256" key="4">
    <source>
        <dbReference type="ARBA" id="ARBA00023065"/>
    </source>
</evidence>
<keyword evidence="2" id="KW-0813">Transport</keyword>
<feature type="compositionally biased region" description="Basic residues" evidence="5">
    <location>
        <begin position="1"/>
        <end position="10"/>
    </location>
</feature>
<dbReference type="OrthoDB" id="10261947at2759"/>
<keyword evidence="3" id="KW-0375">Hydrogen ion transport</keyword>
<dbReference type="EMBL" id="OUUW01000021">
    <property type="protein sequence ID" value="SPP89397.1"/>
    <property type="molecule type" value="Genomic_DNA"/>
</dbReference>
<evidence type="ECO:0000256" key="1">
    <source>
        <dbReference type="ARBA" id="ARBA00010148"/>
    </source>
</evidence>
<dbReference type="STRING" id="7266.A0A3B0K590"/>
<name>A0A3B0K590_DROGU</name>
<dbReference type="PANTHER" id="PTHR13861">
    <property type="entry name" value="VACUOLAR ATP SYNTHASE SUBUNIT F"/>
    <property type="match status" value="1"/>
</dbReference>
<dbReference type="GO" id="GO:0046961">
    <property type="term" value="F:proton-transporting ATPase activity, rotational mechanism"/>
    <property type="evidence" value="ECO:0007669"/>
    <property type="project" value="InterPro"/>
</dbReference>
<evidence type="ECO:0000256" key="3">
    <source>
        <dbReference type="ARBA" id="ARBA00022781"/>
    </source>
</evidence>
<keyword evidence="7" id="KW-1185">Reference proteome</keyword>
<dbReference type="AlphaFoldDB" id="A0A3B0K590"/>
<sequence length="170" mass="19191">MPPKGRSHGKGHLEGMDSPDMLSDDGSAFDLGKPPARPIDDPSVLTIGIMADTVGTIILRNHFHSAPSLRQEVTLGFLLAGIGFHRDNNCNYLMTDDDMPLEELETFFEQLYRMHNLGILILDFPTHKRLKSMLDKCKNMLPVIVVVPSKATLVPYQEWKGRKHIHEQDF</sequence>
<evidence type="ECO:0000256" key="2">
    <source>
        <dbReference type="ARBA" id="ARBA00022448"/>
    </source>
</evidence>
<dbReference type="GO" id="GO:0016020">
    <property type="term" value="C:membrane"/>
    <property type="evidence" value="ECO:0007669"/>
    <property type="project" value="TreeGrafter"/>
</dbReference>
<protein>
    <submittedName>
        <fullName evidence="6">Blast:V-type proton ATPase subunit F</fullName>
    </submittedName>
</protein>
<comment type="similarity">
    <text evidence="1">Belongs to the V-ATPase F subunit family.</text>
</comment>
<dbReference type="Pfam" id="PF01990">
    <property type="entry name" value="ATP-synt_F"/>
    <property type="match status" value="1"/>
</dbReference>
<dbReference type="SUPFAM" id="SSF159468">
    <property type="entry name" value="AtpF-like"/>
    <property type="match status" value="1"/>
</dbReference>
<feature type="region of interest" description="Disordered" evidence="5">
    <location>
        <begin position="1"/>
        <end position="35"/>
    </location>
</feature>
<dbReference type="Proteomes" id="UP000268350">
    <property type="component" value="Unassembled WGS sequence"/>
</dbReference>
<gene>
    <name evidence="6" type="ORF">DGUA_6G019519</name>
</gene>
<dbReference type="InterPro" id="IPR036906">
    <property type="entry name" value="ATPase_V1_fsu_sf"/>
</dbReference>
<keyword evidence="4" id="KW-0406">Ion transport</keyword>
<evidence type="ECO:0000313" key="7">
    <source>
        <dbReference type="Proteomes" id="UP000268350"/>
    </source>
</evidence>
<evidence type="ECO:0000313" key="6">
    <source>
        <dbReference type="EMBL" id="SPP89397.1"/>
    </source>
</evidence>
<accession>A0A3B0K590</accession>
<reference evidence="7" key="1">
    <citation type="submission" date="2018-01" db="EMBL/GenBank/DDBJ databases">
        <authorList>
            <person name="Alioto T."/>
            <person name="Alioto T."/>
        </authorList>
    </citation>
    <scope>NUCLEOTIDE SEQUENCE [LARGE SCALE GENOMIC DNA]</scope>
</reference>
<proteinExistence type="inferred from homology"/>
<dbReference type="PANTHER" id="PTHR13861:SF2">
    <property type="entry name" value="V-TYPE PROTON ATPASE SUBUNIT F"/>
    <property type="match status" value="1"/>
</dbReference>
<evidence type="ECO:0000256" key="5">
    <source>
        <dbReference type="SAM" id="MobiDB-lite"/>
    </source>
</evidence>
<organism evidence="6 7">
    <name type="scientific">Drosophila guanche</name>
    <name type="common">Fruit fly</name>
    <dbReference type="NCBI Taxonomy" id="7266"/>
    <lineage>
        <taxon>Eukaryota</taxon>
        <taxon>Metazoa</taxon>
        <taxon>Ecdysozoa</taxon>
        <taxon>Arthropoda</taxon>
        <taxon>Hexapoda</taxon>
        <taxon>Insecta</taxon>
        <taxon>Pterygota</taxon>
        <taxon>Neoptera</taxon>
        <taxon>Endopterygota</taxon>
        <taxon>Diptera</taxon>
        <taxon>Brachycera</taxon>
        <taxon>Muscomorpha</taxon>
        <taxon>Ephydroidea</taxon>
        <taxon>Drosophilidae</taxon>
        <taxon>Drosophila</taxon>
        <taxon>Sophophora</taxon>
    </lineage>
</organism>
<dbReference type="Gene3D" id="3.40.50.10580">
    <property type="entry name" value="ATPase, V1 complex, subunit F"/>
    <property type="match status" value="1"/>
</dbReference>